<feature type="domain" description="Response regulatory" evidence="4">
    <location>
        <begin position="17"/>
        <end position="132"/>
    </location>
</feature>
<feature type="modified residue" description="4-aspartylphosphate" evidence="3">
    <location>
        <position position="67"/>
    </location>
</feature>
<dbReference type="GO" id="GO:0000160">
    <property type="term" value="P:phosphorelay signal transduction system"/>
    <property type="evidence" value="ECO:0007669"/>
    <property type="project" value="InterPro"/>
</dbReference>
<keyword evidence="1" id="KW-0808">Transferase</keyword>
<accession>A0A142BTT6</accession>
<dbReference type="InterPro" id="IPR001789">
    <property type="entry name" value="Sig_transdc_resp-reg_receiver"/>
</dbReference>
<dbReference type="Pfam" id="PF00072">
    <property type="entry name" value="Response_reg"/>
    <property type="match status" value="1"/>
</dbReference>
<dbReference type="Gene3D" id="3.40.50.2300">
    <property type="match status" value="1"/>
</dbReference>
<dbReference type="SUPFAM" id="SSF55781">
    <property type="entry name" value="GAF domain-like"/>
    <property type="match status" value="1"/>
</dbReference>
<evidence type="ECO:0000256" key="3">
    <source>
        <dbReference type="PROSITE-ProRule" id="PRU00169"/>
    </source>
</evidence>
<reference evidence="5" key="1">
    <citation type="submission" date="2015-12" db="EMBL/GenBank/DDBJ databases">
        <authorList>
            <person name="Shamseldin A."/>
            <person name="Moawad H."/>
            <person name="Abd El-Rahim W.M."/>
            <person name="Sadowsky M.J."/>
        </authorList>
    </citation>
    <scope>NUCLEOTIDE SEQUENCE</scope>
</reference>
<dbReference type="Pfam" id="PF13185">
    <property type="entry name" value="GAF_2"/>
    <property type="match status" value="1"/>
</dbReference>
<evidence type="ECO:0000259" key="4">
    <source>
        <dbReference type="PROSITE" id="PS50110"/>
    </source>
</evidence>
<dbReference type="AlphaFoldDB" id="A0A142BTT6"/>
<sequence>MEKNSDAFSGVISTGINILVVEDEIITARDIESKLKKIGYNVCDIASSGKEAIQKAEDLMPDMILMDITLEGDMDGIEAATQIEKRLHIPFVYLTAHSDLDTLHRAKITEPYGYIVKPFTQRDLIITIGMALYKHKMEMKMKAITEMLRVFLRPLTLEEKLTQALQLIVSIPRLFIQTKGAIYLMDERSDQLVSKASLSSASCPTVPVGTCLCGEAASTRAIVFSGKMDKKHVLQPNGHPHGHYCVPIMAGDRLLGVINVYVKDGHKRDAADENILLSFADVIANALGGSSKA</sequence>
<evidence type="ECO:0000313" key="5">
    <source>
        <dbReference type="EMBL" id="AMP41524.1"/>
    </source>
</evidence>
<dbReference type="PROSITE" id="PS50110">
    <property type="entry name" value="RESPONSE_REGULATORY"/>
    <property type="match status" value="1"/>
</dbReference>
<keyword evidence="2" id="KW-0418">Kinase</keyword>
<keyword evidence="3" id="KW-0597">Phosphoprotein</keyword>
<dbReference type="EMBL" id="KU221504">
    <property type="protein sequence ID" value="AMP41524.1"/>
    <property type="molecule type" value="Genomic_DNA"/>
</dbReference>
<evidence type="ECO:0000256" key="2">
    <source>
        <dbReference type="ARBA" id="ARBA00022777"/>
    </source>
</evidence>
<name>A0A142BTT6_9BACT</name>
<protein>
    <submittedName>
        <fullName evidence="5">Response regulator receiver</fullName>
    </submittedName>
</protein>
<organism evidence="5">
    <name type="scientific">uncultured Nitrospirota bacterium</name>
    <dbReference type="NCBI Taxonomy" id="170969"/>
    <lineage>
        <taxon>Bacteria</taxon>
        <taxon>Pseudomonadati</taxon>
        <taxon>Nitrospirota</taxon>
        <taxon>environmental samples</taxon>
    </lineage>
</organism>
<dbReference type="PANTHER" id="PTHR43228">
    <property type="entry name" value="TWO-COMPONENT RESPONSE REGULATOR"/>
    <property type="match status" value="1"/>
</dbReference>
<dbReference type="GO" id="GO:0016301">
    <property type="term" value="F:kinase activity"/>
    <property type="evidence" value="ECO:0007669"/>
    <property type="project" value="UniProtKB-KW"/>
</dbReference>
<dbReference type="PANTHER" id="PTHR43228:SF6">
    <property type="entry name" value="RESPONSE REGULATOR RECEIVER"/>
    <property type="match status" value="1"/>
</dbReference>
<dbReference type="InterPro" id="IPR029016">
    <property type="entry name" value="GAF-like_dom_sf"/>
</dbReference>
<dbReference type="CDD" id="cd17534">
    <property type="entry name" value="REC_DC-like"/>
    <property type="match status" value="1"/>
</dbReference>
<dbReference type="InterPro" id="IPR052048">
    <property type="entry name" value="ST_Response_Regulator"/>
</dbReference>
<dbReference type="InterPro" id="IPR011006">
    <property type="entry name" value="CheY-like_superfamily"/>
</dbReference>
<dbReference type="SMART" id="SM00448">
    <property type="entry name" value="REC"/>
    <property type="match status" value="1"/>
</dbReference>
<proteinExistence type="predicted"/>
<dbReference type="SUPFAM" id="SSF52172">
    <property type="entry name" value="CheY-like"/>
    <property type="match status" value="1"/>
</dbReference>
<evidence type="ECO:0000256" key="1">
    <source>
        <dbReference type="ARBA" id="ARBA00022679"/>
    </source>
</evidence>
<dbReference type="InterPro" id="IPR003018">
    <property type="entry name" value="GAF"/>
</dbReference>
<dbReference type="Gene3D" id="3.30.450.40">
    <property type="match status" value="1"/>
</dbReference>